<organism evidence="1 2">
    <name type="scientific">Bionectria ochroleuca</name>
    <name type="common">Gliocladium roseum</name>
    <dbReference type="NCBI Taxonomy" id="29856"/>
    <lineage>
        <taxon>Eukaryota</taxon>
        <taxon>Fungi</taxon>
        <taxon>Dikarya</taxon>
        <taxon>Ascomycota</taxon>
        <taxon>Pezizomycotina</taxon>
        <taxon>Sordariomycetes</taxon>
        <taxon>Hypocreomycetidae</taxon>
        <taxon>Hypocreales</taxon>
        <taxon>Bionectriaceae</taxon>
        <taxon>Clonostachys</taxon>
    </lineage>
</organism>
<reference evidence="1 2" key="1">
    <citation type="submission" date="2019-06" db="EMBL/GenBank/DDBJ databases">
        <authorList>
            <person name="Broberg M."/>
        </authorList>
    </citation>
    <scope>NUCLEOTIDE SEQUENCE [LARGE SCALE GENOMIC DNA]</scope>
</reference>
<evidence type="ECO:0000313" key="2">
    <source>
        <dbReference type="Proteomes" id="UP000766486"/>
    </source>
</evidence>
<dbReference type="Proteomes" id="UP000766486">
    <property type="component" value="Unassembled WGS sequence"/>
</dbReference>
<keyword evidence="2" id="KW-1185">Reference proteome</keyword>
<accession>A0ABY6U6C1</accession>
<protein>
    <submittedName>
        <fullName evidence="1">Uncharacterized protein</fullName>
    </submittedName>
</protein>
<comment type="caution">
    <text evidence="1">The sequence shown here is derived from an EMBL/GenBank/DDBJ whole genome shotgun (WGS) entry which is preliminary data.</text>
</comment>
<sequence>MPVLSGQALPFGAPSDVVRLFESARTDPNASRNTNNASLDPQGIASIANPLFGGDVSSVTTAIEAASPDYFHVYYKIDTGAVAQGNIGLDIQLFGSSGAAQDALKAQLSGINQTLSLAVKKAVKPLGQVSVQVADSLMWARDCLFIQVLNKTESQISAEAPSSSSAETTREFSTLPQYIQSFALNLDAYLSKNAVALGNQHKPDTTLAETSYTVPVGSVVSIKLTNDKDIHGLRPALSDDYTVAACIANGTSDGYPVRGYRVGKTSLTLIAAHAKTLAVGAAKVDIEVVDSQTGIDLPDLWIGKPVPV</sequence>
<name>A0ABY6U6C1_BIOOC</name>
<gene>
    <name evidence="1" type="ORF">CLO192961_LOCUS192581</name>
</gene>
<evidence type="ECO:0000313" key="1">
    <source>
        <dbReference type="EMBL" id="VUC26524.1"/>
    </source>
</evidence>
<proteinExistence type="predicted"/>
<dbReference type="EMBL" id="CABFNS010000753">
    <property type="protein sequence ID" value="VUC26524.1"/>
    <property type="molecule type" value="Genomic_DNA"/>
</dbReference>